<name>I0YND8_COCSC</name>
<reference evidence="1 2" key="1">
    <citation type="journal article" date="2012" name="Genome Biol.">
        <title>The genome of the polar eukaryotic microalga coccomyxa subellipsoidea reveals traits of cold adaptation.</title>
        <authorList>
            <person name="Blanc G."/>
            <person name="Agarkova I."/>
            <person name="Grimwood J."/>
            <person name="Kuo A."/>
            <person name="Brueggeman A."/>
            <person name="Dunigan D."/>
            <person name="Gurnon J."/>
            <person name="Ladunga I."/>
            <person name="Lindquist E."/>
            <person name="Lucas S."/>
            <person name="Pangilinan J."/>
            <person name="Proschold T."/>
            <person name="Salamov A."/>
            <person name="Schmutz J."/>
            <person name="Weeks D."/>
            <person name="Yamada T."/>
            <person name="Claverie J.M."/>
            <person name="Grigoriev I."/>
            <person name="Van Etten J."/>
            <person name="Lomsadze A."/>
            <person name="Borodovsky M."/>
        </authorList>
    </citation>
    <scope>NUCLEOTIDE SEQUENCE [LARGE SCALE GENOMIC DNA]</scope>
    <source>
        <strain evidence="1 2">C-169</strain>
    </source>
</reference>
<keyword evidence="2" id="KW-1185">Reference proteome</keyword>
<sequence>MSKVFKKEVLSYNTNLTAEIETDVNENPRARVHSVEWRKIMEGEPVEINPSIGHGYKIMTVEEWAGRWKRNDDFSECLNCNSKNTKEHHFTQTWCRGKKTWESELLCMDCHSFTWRSYRDPDFKLPEEYEREKWAAMVAGQAIPV</sequence>
<gene>
    <name evidence="1" type="ORF">COCSUDRAFT_19107</name>
</gene>
<comment type="caution">
    <text evidence="1">The sequence shown here is derived from an EMBL/GenBank/DDBJ whole genome shotgun (WGS) entry which is preliminary data.</text>
</comment>
<dbReference type="RefSeq" id="XP_005644451.1">
    <property type="nucleotide sequence ID" value="XM_005644394.1"/>
</dbReference>
<evidence type="ECO:0000313" key="1">
    <source>
        <dbReference type="EMBL" id="EIE19907.1"/>
    </source>
</evidence>
<dbReference type="KEGG" id="csl:COCSUDRAFT_19107"/>
<dbReference type="GeneID" id="17038013"/>
<protein>
    <submittedName>
        <fullName evidence="1">Uncharacterized protein</fullName>
    </submittedName>
</protein>
<evidence type="ECO:0000313" key="2">
    <source>
        <dbReference type="Proteomes" id="UP000007264"/>
    </source>
</evidence>
<dbReference type="EMBL" id="AGSI01000017">
    <property type="protein sequence ID" value="EIE19907.1"/>
    <property type="molecule type" value="Genomic_DNA"/>
</dbReference>
<proteinExistence type="predicted"/>
<dbReference type="AlphaFoldDB" id="I0YND8"/>
<accession>I0YND8</accession>
<dbReference type="Proteomes" id="UP000007264">
    <property type="component" value="Unassembled WGS sequence"/>
</dbReference>
<dbReference type="eggNOG" id="ENOG502S1N3">
    <property type="taxonomic scope" value="Eukaryota"/>
</dbReference>
<organism evidence="1 2">
    <name type="scientific">Coccomyxa subellipsoidea (strain C-169)</name>
    <name type="common">Green microalga</name>
    <dbReference type="NCBI Taxonomy" id="574566"/>
    <lineage>
        <taxon>Eukaryota</taxon>
        <taxon>Viridiplantae</taxon>
        <taxon>Chlorophyta</taxon>
        <taxon>core chlorophytes</taxon>
        <taxon>Trebouxiophyceae</taxon>
        <taxon>Trebouxiophyceae incertae sedis</taxon>
        <taxon>Coccomyxaceae</taxon>
        <taxon>Coccomyxa</taxon>
        <taxon>Coccomyxa subellipsoidea</taxon>
    </lineage>
</organism>
<dbReference type="OrthoDB" id="525072at2759"/>